<dbReference type="Proteomes" id="UP000315385">
    <property type="component" value="Unassembled WGS sequence"/>
</dbReference>
<dbReference type="OrthoDB" id="318605at2157"/>
<keyword evidence="2" id="KW-1185">Reference proteome</keyword>
<organism evidence="1 2">
    <name type="scientific">Halonotius roseus</name>
    <dbReference type="NCBI Taxonomy" id="2511997"/>
    <lineage>
        <taxon>Archaea</taxon>
        <taxon>Methanobacteriati</taxon>
        <taxon>Methanobacteriota</taxon>
        <taxon>Stenosarchaea group</taxon>
        <taxon>Halobacteria</taxon>
        <taxon>Halobacteriales</taxon>
        <taxon>Haloferacaceae</taxon>
        <taxon>Halonotius</taxon>
    </lineage>
</organism>
<dbReference type="RefSeq" id="WP_142442908.1">
    <property type="nucleotide sequence ID" value="NZ_SESI01000001.1"/>
</dbReference>
<sequence length="315" mass="34344">MPTLFCHHTHTLDSNHAEREVRGHTNGIHHGDYVSMVGAAPPNLNLIFTRTEHWQATPARFDRLAERVSDRGGSVDRFDSHVVFTVAGSRGAVINGIETSLETDTSHVTVCGLPIEERPAARACSLDELCDLGREAAWVAPAHPRFPTLGFPDRRLRAFLDRVDSEPFDVALGFTTGYPALLNALARGRHTATPIKAYAREYDVPLLPELDWHAALPRAPSGFGVVNDEAFAALADGQIPTAQLLAARLLKTGRRPAGVTWPDFVQTFPGAVPAPLRSRVGGTVPTADRLQALRDQTIGALFAHPFWKTFCTPSK</sequence>
<name>A0A544QS48_9EURY</name>
<dbReference type="EMBL" id="SESI01000001">
    <property type="protein sequence ID" value="TQQ82258.1"/>
    <property type="molecule type" value="Genomic_DNA"/>
</dbReference>
<dbReference type="AlphaFoldDB" id="A0A544QS48"/>
<evidence type="ECO:0000313" key="1">
    <source>
        <dbReference type="EMBL" id="TQQ82258.1"/>
    </source>
</evidence>
<evidence type="ECO:0000313" key="2">
    <source>
        <dbReference type="Proteomes" id="UP000315385"/>
    </source>
</evidence>
<comment type="caution">
    <text evidence="1">The sequence shown here is derived from an EMBL/GenBank/DDBJ whole genome shotgun (WGS) entry which is preliminary data.</text>
</comment>
<protein>
    <submittedName>
        <fullName evidence="1">Uncharacterized protein</fullName>
    </submittedName>
</protein>
<proteinExistence type="predicted"/>
<accession>A0A544QS48</accession>
<reference evidence="1 2" key="1">
    <citation type="submission" date="2019-02" db="EMBL/GenBank/DDBJ databases">
        <title>Halonotius sp. a new haloqrchaeon isolated from saline water.</title>
        <authorList>
            <person name="Duran-Viseras A."/>
            <person name="Sanchez-Porro C."/>
            <person name="Ventosa A."/>
        </authorList>
    </citation>
    <scope>NUCLEOTIDE SEQUENCE [LARGE SCALE GENOMIC DNA]</scope>
    <source>
        <strain evidence="1 2">F9-27</strain>
    </source>
</reference>
<gene>
    <name evidence="1" type="ORF">EWF95_04830</name>
</gene>